<dbReference type="EMBL" id="MN740437">
    <property type="protein sequence ID" value="QHU26180.1"/>
    <property type="molecule type" value="Genomic_DNA"/>
</dbReference>
<name>A0A6C0L7F1_9ZZZZ</name>
<accession>A0A6C0L7F1</accession>
<sequence length="227" mass="24761">MAGKPRSINNLITNIDGKVKDLLNGGRALQKAVDRATESVENKKEPPLTPQEEEVILGAVDDFKTKLADSFHTLNRKLDQTELGKLMGEIDASVSALRTANRVANLNAATSAAENSSRPLPDRLRAFQVILRTPEGFDILKGIVNHQSTGEPSIYDGFKKGLEDIVTFPGLHLEKLAKYMTNGTFMMVDDAGIQDIMTSLLEAKASNASQASGQSKGGRRSRKQNRR</sequence>
<feature type="region of interest" description="Disordered" evidence="1">
    <location>
        <begin position="204"/>
        <end position="227"/>
    </location>
</feature>
<organism evidence="2">
    <name type="scientific">viral metagenome</name>
    <dbReference type="NCBI Taxonomy" id="1070528"/>
    <lineage>
        <taxon>unclassified sequences</taxon>
        <taxon>metagenomes</taxon>
        <taxon>organismal metagenomes</taxon>
    </lineage>
</organism>
<feature type="compositionally biased region" description="Basic residues" evidence="1">
    <location>
        <begin position="217"/>
        <end position="227"/>
    </location>
</feature>
<reference evidence="2" key="1">
    <citation type="journal article" date="2020" name="Nature">
        <title>Giant virus diversity and host interactions through global metagenomics.</title>
        <authorList>
            <person name="Schulz F."/>
            <person name="Roux S."/>
            <person name="Paez-Espino D."/>
            <person name="Jungbluth S."/>
            <person name="Walsh D.A."/>
            <person name="Denef V.J."/>
            <person name="McMahon K.D."/>
            <person name="Konstantinidis K.T."/>
            <person name="Eloe-Fadrosh E.A."/>
            <person name="Kyrpides N.C."/>
            <person name="Woyke T."/>
        </authorList>
    </citation>
    <scope>NUCLEOTIDE SEQUENCE</scope>
    <source>
        <strain evidence="2">GVMAG-M-3300027759-16</strain>
    </source>
</reference>
<dbReference type="AlphaFoldDB" id="A0A6C0L7F1"/>
<evidence type="ECO:0000313" key="2">
    <source>
        <dbReference type="EMBL" id="QHU26180.1"/>
    </source>
</evidence>
<evidence type="ECO:0000256" key="1">
    <source>
        <dbReference type="SAM" id="MobiDB-lite"/>
    </source>
</evidence>
<protein>
    <submittedName>
        <fullName evidence="2">Uncharacterized protein</fullName>
    </submittedName>
</protein>
<proteinExistence type="predicted"/>